<feature type="coiled-coil region" evidence="10">
    <location>
        <begin position="252"/>
        <end position="279"/>
    </location>
</feature>
<evidence type="ECO:0000256" key="9">
    <source>
        <dbReference type="RuleBase" id="RU003919"/>
    </source>
</evidence>
<sequence length="281" mass="33806">MSVGWWRAVCKARSWHAQDRRSYAMKSIIPIKWNRPEKIPSFKPAKSGDLEPLREVDKKLPVIEFRDSEELKTANDLVKRLFSLEFAPYKKTVEHFREEYLKEVRRHNLDTMSPEVRVAKMTANIRDMQKYVELRPHDKRTKVRLKELVDKRKSLLKEIRQIDYKLFEWLLEKMNIQYKSFPDPDEYLRVERKRSIRLLTEKHCENIVKSKLDEYQDSLKAEQIGFLEEKIKTLKWIMKEEAECNVPPTVTEEDVRNTEKQLEELKKTKEKEVKNELDLDA</sequence>
<keyword evidence="3" id="KW-0809">Transit peptide</keyword>
<reference evidence="11" key="1">
    <citation type="submission" date="2022-01" db="UniProtKB">
        <authorList>
            <consortium name="EnsemblMetazoa"/>
        </authorList>
    </citation>
    <scope>IDENTIFICATION</scope>
</reference>
<dbReference type="PANTHER" id="PTHR46685:SF1">
    <property type="entry name" value="SMALL RIBOSOMAL SUBUNIT PROTEIN US15M"/>
    <property type="match status" value="1"/>
</dbReference>
<evidence type="ECO:0000256" key="4">
    <source>
        <dbReference type="ARBA" id="ARBA00022980"/>
    </source>
</evidence>
<dbReference type="InterPro" id="IPR009068">
    <property type="entry name" value="uS15_NS1_RNA-bd_sf"/>
</dbReference>
<accession>A0A8I6S796</accession>
<keyword evidence="12" id="KW-1185">Reference proteome</keyword>
<evidence type="ECO:0000256" key="1">
    <source>
        <dbReference type="ARBA" id="ARBA00004173"/>
    </source>
</evidence>
<evidence type="ECO:0000313" key="12">
    <source>
        <dbReference type="Proteomes" id="UP000494040"/>
    </source>
</evidence>
<evidence type="ECO:0000256" key="2">
    <source>
        <dbReference type="ARBA" id="ARBA00008434"/>
    </source>
</evidence>
<dbReference type="GO" id="GO:0003723">
    <property type="term" value="F:RNA binding"/>
    <property type="evidence" value="ECO:0007669"/>
    <property type="project" value="TreeGrafter"/>
</dbReference>
<protein>
    <recommendedName>
        <fullName evidence="7">Small ribosomal subunit protein uS15m</fullName>
    </recommendedName>
    <alternativeName>
        <fullName evidence="8">28S ribosomal protein S15, mitochondrial</fullName>
    </alternativeName>
</protein>
<dbReference type="Pfam" id="PF00312">
    <property type="entry name" value="Ribosomal_S15"/>
    <property type="match status" value="1"/>
</dbReference>
<evidence type="ECO:0000256" key="7">
    <source>
        <dbReference type="ARBA" id="ARBA00035249"/>
    </source>
</evidence>
<keyword evidence="5" id="KW-0496">Mitochondrion</keyword>
<dbReference type="KEGG" id="clec:106672138"/>
<dbReference type="Proteomes" id="UP000494040">
    <property type="component" value="Unassembled WGS sequence"/>
</dbReference>
<keyword evidence="4 9" id="KW-0689">Ribosomal protein</keyword>
<dbReference type="GO" id="GO:0005763">
    <property type="term" value="C:mitochondrial small ribosomal subunit"/>
    <property type="evidence" value="ECO:0007669"/>
    <property type="project" value="TreeGrafter"/>
</dbReference>
<evidence type="ECO:0000313" key="11">
    <source>
        <dbReference type="EnsemblMetazoa" id="XP_014258802.1"/>
    </source>
</evidence>
<evidence type="ECO:0000256" key="6">
    <source>
        <dbReference type="ARBA" id="ARBA00023274"/>
    </source>
</evidence>
<dbReference type="EnsemblMetazoa" id="XM_014403316.2">
    <property type="protein sequence ID" value="XP_014258802.1"/>
    <property type="gene ID" value="LOC106672138"/>
</dbReference>
<dbReference type="SMART" id="SM01387">
    <property type="entry name" value="Ribosomal_S15"/>
    <property type="match status" value="1"/>
</dbReference>
<dbReference type="GO" id="GO:0003735">
    <property type="term" value="F:structural constituent of ribosome"/>
    <property type="evidence" value="ECO:0007669"/>
    <property type="project" value="InterPro"/>
</dbReference>
<dbReference type="AlphaFoldDB" id="A0A8I6S796"/>
<evidence type="ECO:0000256" key="8">
    <source>
        <dbReference type="ARBA" id="ARBA00035528"/>
    </source>
</evidence>
<evidence type="ECO:0000256" key="10">
    <source>
        <dbReference type="SAM" id="Coils"/>
    </source>
</evidence>
<dbReference type="GO" id="GO:0032543">
    <property type="term" value="P:mitochondrial translation"/>
    <property type="evidence" value="ECO:0007669"/>
    <property type="project" value="TreeGrafter"/>
</dbReference>
<evidence type="ECO:0000256" key="3">
    <source>
        <dbReference type="ARBA" id="ARBA00022946"/>
    </source>
</evidence>
<comment type="similarity">
    <text evidence="2 9">Belongs to the universal ribosomal protein uS15 family.</text>
</comment>
<dbReference type="OMA" id="QEQISCD"/>
<dbReference type="OrthoDB" id="441444at2759"/>
<proteinExistence type="inferred from homology"/>
<dbReference type="GeneID" id="106672138"/>
<dbReference type="Gene3D" id="1.10.287.10">
    <property type="entry name" value="S15/NS1, RNA-binding"/>
    <property type="match status" value="1"/>
</dbReference>
<evidence type="ECO:0000256" key="5">
    <source>
        <dbReference type="ARBA" id="ARBA00023128"/>
    </source>
</evidence>
<dbReference type="SUPFAM" id="SSF47060">
    <property type="entry name" value="S15/NS1 RNA-binding domain"/>
    <property type="match status" value="1"/>
</dbReference>
<keyword evidence="10" id="KW-0175">Coiled coil</keyword>
<dbReference type="InterPro" id="IPR000589">
    <property type="entry name" value="Ribosomal_uS15"/>
</dbReference>
<keyword evidence="6 9" id="KW-0687">Ribonucleoprotein</keyword>
<dbReference type="RefSeq" id="XP_014258802.1">
    <property type="nucleotide sequence ID" value="XM_014403316.2"/>
</dbReference>
<name>A0A8I6S796_CIMLE</name>
<dbReference type="CTD" id="37587"/>
<dbReference type="PANTHER" id="PTHR46685">
    <property type="entry name" value="28S RIBOSOMAL PROTEIN S15, MITOCHONDRIAL"/>
    <property type="match status" value="1"/>
</dbReference>
<dbReference type="InterPro" id="IPR052137">
    <property type="entry name" value="uS15_ribosomal"/>
</dbReference>
<comment type="subcellular location">
    <subcellularLocation>
        <location evidence="1">Mitochondrion</location>
    </subcellularLocation>
</comment>
<organism evidence="11 12">
    <name type="scientific">Cimex lectularius</name>
    <name type="common">Bed bug</name>
    <name type="synonym">Acanthia lectularia</name>
    <dbReference type="NCBI Taxonomy" id="79782"/>
    <lineage>
        <taxon>Eukaryota</taxon>
        <taxon>Metazoa</taxon>
        <taxon>Ecdysozoa</taxon>
        <taxon>Arthropoda</taxon>
        <taxon>Hexapoda</taxon>
        <taxon>Insecta</taxon>
        <taxon>Pterygota</taxon>
        <taxon>Neoptera</taxon>
        <taxon>Paraneoptera</taxon>
        <taxon>Hemiptera</taxon>
        <taxon>Heteroptera</taxon>
        <taxon>Panheteroptera</taxon>
        <taxon>Cimicomorpha</taxon>
        <taxon>Cimicidae</taxon>
        <taxon>Cimex</taxon>
    </lineage>
</organism>